<dbReference type="EMBL" id="BK014908">
    <property type="protein sequence ID" value="DAD81826.1"/>
    <property type="molecule type" value="Genomic_DNA"/>
</dbReference>
<accession>A0A8S5MHU5</accession>
<reference evidence="1" key="1">
    <citation type="journal article" date="2021" name="Proc. Natl. Acad. Sci. U.S.A.">
        <title>A Catalog of Tens of Thousands of Viruses from Human Metagenomes Reveals Hidden Associations with Chronic Diseases.</title>
        <authorList>
            <person name="Tisza M.J."/>
            <person name="Buck C.B."/>
        </authorList>
    </citation>
    <scope>NUCLEOTIDE SEQUENCE</scope>
    <source>
        <strain evidence="1">CtvyM23</strain>
    </source>
</reference>
<evidence type="ECO:0000313" key="1">
    <source>
        <dbReference type="EMBL" id="DAD81826.1"/>
    </source>
</evidence>
<dbReference type="PROSITE" id="PS51257">
    <property type="entry name" value="PROKAR_LIPOPROTEIN"/>
    <property type="match status" value="1"/>
</dbReference>
<organism evidence="1">
    <name type="scientific">Siphoviridae sp. ctvyM23</name>
    <dbReference type="NCBI Taxonomy" id="2826514"/>
    <lineage>
        <taxon>Viruses</taxon>
        <taxon>Duplodnaviria</taxon>
        <taxon>Heunggongvirae</taxon>
        <taxon>Uroviricota</taxon>
        <taxon>Caudoviricetes</taxon>
    </lineage>
</organism>
<proteinExistence type="predicted"/>
<protein>
    <submittedName>
        <fullName evidence="1">YecR-like lipoprotein</fullName>
    </submittedName>
</protein>
<keyword evidence="1" id="KW-0449">Lipoprotein</keyword>
<sequence>MRKLLAIASIALLVVTACTPKPRDIIPKVLWASQSDGIVHLGYKQTKNEINFDPVTPDWISALNGSDVVCKRWGYSGSFYLNDEDDEVNQGFEVDFNGVGSVVFYKIAQCSK</sequence>
<name>A0A8S5MHU5_9CAUD</name>